<gene>
    <name evidence="1" type="ORF">ERS852407_00002</name>
</gene>
<protein>
    <submittedName>
        <fullName evidence="1">Uncharacterized protein</fullName>
    </submittedName>
</protein>
<proteinExistence type="predicted"/>
<dbReference type="RefSeq" id="WP_155521529.1">
    <property type="nucleotide sequence ID" value="NZ_CABIXC010000001.1"/>
</dbReference>
<reference evidence="1 2" key="1">
    <citation type="submission" date="2015-09" db="EMBL/GenBank/DDBJ databases">
        <authorList>
            <consortium name="Pathogen Informatics"/>
        </authorList>
    </citation>
    <scope>NUCLEOTIDE SEQUENCE [LARGE SCALE GENOMIC DNA]</scope>
    <source>
        <strain evidence="1 2">2789STDY5608850</strain>
    </source>
</reference>
<dbReference type="AlphaFoldDB" id="A0A173WIS9"/>
<dbReference type="Proteomes" id="UP000095651">
    <property type="component" value="Unassembled WGS sequence"/>
</dbReference>
<dbReference type="EMBL" id="CYZE01000001">
    <property type="protein sequence ID" value="CUN38048.1"/>
    <property type="molecule type" value="Genomic_DNA"/>
</dbReference>
<evidence type="ECO:0000313" key="2">
    <source>
        <dbReference type="Proteomes" id="UP000095651"/>
    </source>
</evidence>
<accession>A0A173WIS9</accession>
<name>A0A173WIS9_9FIRM</name>
<evidence type="ECO:0000313" key="1">
    <source>
        <dbReference type="EMBL" id="CUN38048.1"/>
    </source>
</evidence>
<sequence>MISIGMQAADDAVCFAFHADFKHFMPNFAWERNLWYSKARKMTAGEIACA</sequence>
<organism evidence="1 2">
    <name type="scientific">Hungatella hathewayi</name>
    <dbReference type="NCBI Taxonomy" id="154046"/>
    <lineage>
        <taxon>Bacteria</taxon>
        <taxon>Bacillati</taxon>
        <taxon>Bacillota</taxon>
        <taxon>Clostridia</taxon>
        <taxon>Lachnospirales</taxon>
        <taxon>Lachnospiraceae</taxon>
        <taxon>Hungatella</taxon>
    </lineage>
</organism>